<dbReference type="Pfam" id="PF20260">
    <property type="entry name" value="PUA_4"/>
    <property type="match status" value="1"/>
</dbReference>
<keyword evidence="6 12" id="KW-0698">rRNA processing</keyword>
<accession>A0ABN1VUK6</accession>
<evidence type="ECO:0000313" key="16">
    <source>
        <dbReference type="EMBL" id="GAA1223787.1"/>
    </source>
</evidence>
<keyword evidence="8 12" id="KW-0808">Transferase</keyword>
<proteinExistence type="inferred from homology"/>
<keyword evidence="17" id="KW-1185">Reference proteome</keyword>
<evidence type="ECO:0000256" key="6">
    <source>
        <dbReference type="ARBA" id="ARBA00022552"/>
    </source>
</evidence>
<dbReference type="InterPro" id="IPR029026">
    <property type="entry name" value="tRNA_m1G_MTases_N"/>
</dbReference>
<feature type="domain" description="Ribosomal RNA small subunit methyltransferase E methyltransferase" evidence="14">
    <location>
        <begin position="98"/>
        <end position="259"/>
    </location>
</feature>
<evidence type="ECO:0000313" key="17">
    <source>
        <dbReference type="Proteomes" id="UP001500653"/>
    </source>
</evidence>
<dbReference type="NCBIfam" id="TIGR00046">
    <property type="entry name" value="RsmE family RNA methyltransferase"/>
    <property type="match status" value="1"/>
</dbReference>
<feature type="compositionally biased region" description="Gly residues" evidence="13">
    <location>
        <begin position="1"/>
        <end position="11"/>
    </location>
</feature>
<keyword evidence="9 12" id="KW-0949">S-adenosyl-L-methionine</keyword>
<dbReference type="Proteomes" id="UP001500653">
    <property type="component" value="Unassembled WGS sequence"/>
</dbReference>
<dbReference type="InterPro" id="IPR029028">
    <property type="entry name" value="Alpha/beta_knot_MTases"/>
</dbReference>
<evidence type="ECO:0000256" key="8">
    <source>
        <dbReference type="ARBA" id="ARBA00022679"/>
    </source>
</evidence>
<sequence>MTAGGDGAGGETGRESSPPESTPPVFLVDALPPGEHAVLDGEEARHAVTVRRTRAGERLTLSDGAGGLADCAVDAVAPGRHPSLEVTVLGRREDPPPQLRVTIVQALAKGDRGELAVELATEAGADAVLPWRASRSIAKWDDGPRGAKALARWRTAARSAAKQARRGRVPEVPEPVDTTGLAALVAGAGGGYLLEATAEAGLKDVALPVRGELYLIVGPEGGVTAEELTALTRAGAVGVRLGPDVLRTSTAGAVALGALGALTARW</sequence>
<comment type="caution">
    <text evidence="16">The sequence shown here is derived from an EMBL/GenBank/DDBJ whole genome shotgun (WGS) entry which is preliminary data.</text>
</comment>
<keyword evidence="7 12" id="KW-0489">Methyltransferase</keyword>
<evidence type="ECO:0000256" key="5">
    <source>
        <dbReference type="ARBA" id="ARBA00022490"/>
    </source>
</evidence>
<dbReference type="Pfam" id="PF04452">
    <property type="entry name" value="Methyltrans_RNA"/>
    <property type="match status" value="1"/>
</dbReference>
<evidence type="ECO:0000256" key="1">
    <source>
        <dbReference type="ARBA" id="ARBA00004496"/>
    </source>
</evidence>
<dbReference type="InterPro" id="IPR006700">
    <property type="entry name" value="RsmE"/>
</dbReference>
<dbReference type="Gene3D" id="3.40.1280.10">
    <property type="match status" value="1"/>
</dbReference>
<evidence type="ECO:0000256" key="7">
    <source>
        <dbReference type="ARBA" id="ARBA00022603"/>
    </source>
</evidence>
<dbReference type="InterPro" id="IPR046887">
    <property type="entry name" value="RsmE_PUA-like"/>
</dbReference>
<dbReference type="CDD" id="cd18084">
    <property type="entry name" value="RsmE-like"/>
    <property type="match status" value="1"/>
</dbReference>
<comment type="catalytic activity">
    <reaction evidence="11 12">
        <text>uridine(1498) in 16S rRNA + S-adenosyl-L-methionine = N(3)-methyluridine(1498) in 16S rRNA + S-adenosyl-L-homocysteine + H(+)</text>
        <dbReference type="Rhea" id="RHEA:42920"/>
        <dbReference type="Rhea" id="RHEA-COMP:10283"/>
        <dbReference type="Rhea" id="RHEA-COMP:10284"/>
        <dbReference type="ChEBI" id="CHEBI:15378"/>
        <dbReference type="ChEBI" id="CHEBI:57856"/>
        <dbReference type="ChEBI" id="CHEBI:59789"/>
        <dbReference type="ChEBI" id="CHEBI:65315"/>
        <dbReference type="ChEBI" id="CHEBI:74502"/>
        <dbReference type="EC" id="2.1.1.193"/>
    </reaction>
</comment>
<dbReference type="EMBL" id="BAAALN010000001">
    <property type="protein sequence ID" value="GAA1223787.1"/>
    <property type="molecule type" value="Genomic_DNA"/>
</dbReference>
<dbReference type="PANTHER" id="PTHR30027">
    <property type="entry name" value="RIBOSOMAL RNA SMALL SUBUNIT METHYLTRANSFERASE E"/>
    <property type="match status" value="1"/>
</dbReference>
<dbReference type="SUPFAM" id="SSF75217">
    <property type="entry name" value="alpha/beta knot"/>
    <property type="match status" value="1"/>
</dbReference>
<comment type="similarity">
    <text evidence="2 12">Belongs to the RNA methyltransferase RsmE family.</text>
</comment>
<dbReference type="EC" id="2.1.1.193" evidence="3 12"/>
<protein>
    <recommendedName>
        <fullName evidence="4 12">Ribosomal RNA small subunit methyltransferase E</fullName>
        <ecNumber evidence="3 12">2.1.1.193</ecNumber>
    </recommendedName>
</protein>
<evidence type="ECO:0000259" key="15">
    <source>
        <dbReference type="Pfam" id="PF20260"/>
    </source>
</evidence>
<dbReference type="InterPro" id="IPR015947">
    <property type="entry name" value="PUA-like_sf"/>
</dbReference>
<comment type="subcellular location">
    <subcellularLocation>
        <location evidence="1 12">Cytoplasm</location>
    </subcellularLocation>
</comment>
<evidence type="ECO:0000259" key="14">
    <source>
        <dbReference type="Pfam" id="PF04452"/>
    </source>
</evidence>
<evidence type="ECO:0000256" key="2">
    <source>
        <dbReference type="ARBA" id="ARBA00005528"/>
    </source>
</evidence>
<evidence type="ECO:0000256" key="3">
    <source>
        <dbReference type="ARBA" id="ARBA00012328"/>
    </source>
</evidence>
<dbReference type="PANTHER" id="PTHR30027:SF3">
    <property type="entry name" value="16S RRNA (URACIL(1498)-N(3))-METHYLTRANSFERASE"/>
    <property type="match status" value="1"/>
</dbReference>
<evidence type="ECO:0000256" key="12">
    <source>
        <dbReference type="PIRNR" id="PIRNR015601"/>
    </source>
</evidence>
<dbReference type="InterPro" id="IPR046886">
    <property type="entry name" value="RsmE_MTase_dom"/>
</dbReference>
<name>A0ABN1VUK6_9PSEU</name>
<feature type="domain" description="Ribosomal RNA small subunit methyltransferase E PUA-like" evidence="15">
    <location>
        <begin position="39"/>
        <end position="73"/>
    </location>
</feature>
<dbReference type="NCBIfam" id="NF008693">
    <property type="entry name" value="PRK11713.2-3"/>
    <property type="match status" value="1"/>
</dbReference>
<dbReference type="Gene3D" id="2.40.240.20">
    <property type="entry name" value="Hypothetical PUA domain-like, domain 1"/>
    <property type="match status" value="1"/>
</dbReference>
<evidence type="ECO:0000256" key="11">
    <source>
        <dbReference type="ARBA" id="ARBA00047944"/>
    </source>
</evidence>
<evidence type="ECO:0000256" key="13">
    <source>
        <dbReference type="SAM" id="MobiDB-lite"/>
    </source>
</evidence>
<evidence type="ECO:0000256" key="4">
    <source>
        <dbReference type="ARBA" id="ARBA00013673"/>
    </source>
</evidence>
<keyword evidence="5 12" id="KW-0963">Cytoplasm</keyword>
<dbReference type="SUPFAM" id="SSF88697">
    <property type="entry name" value="PUA domain-like"/>
    <property type="match status" value="1"/>
</dbReference>
<organism evidence="16 17">
    <name type="scientific">Prauserella halophila</name>
    <dbReference type="NCBI Taxonomy" id="185641"/>
    <lineage>
        <taxon>Bacteria</taxon>
        <taxon>Bacillati</taxon>
        <taxon>Actinomycetota</taxon>
        <taxon>Actinomycetes</taxon>
        <taxon>Pseudonocardiales</taxon>
        <taxon>Pseudonocardiaceae</taxon>
        <taxon>Prauserella</taxon>
    </lineage>
</organism>
<reference evidence="16 17" key="1">
    <citation type="journal article" date="2019" name="Int. J. Syst. Evol. Microbiol.">
        <title>The Global Catalogue of Microorganisms (GCM) 10K type strain sequencing project: providing services to taxonomists for standard genome sequencing and annotation.</title>
        <authorList>
            <consortium name="The Broad Institute Genomics Platform"/>
            <consortium name="The Broad Institute Genome Sequencing Center for Infectious Disease"/>
            <person name="Wu L."/>
            <person name="Ma J."/>
        </authorList>
    </citation>
    <scope>NUCLEOTIDE SEQUENCE [LARGE SCALE GENOMIC DNA]</scope>
    <source>
        <strain evidence="16 17">JCM 13023</strain>
    </source>
</reference>
<gene>
    <name evidence="16" type="ORF">GCM10009676_01470</name>
</gene>
<feature type="region of interest" description="Disordered" evidence="13">
    <location>
        <begin position="1"/>
        <end position="33"/>
    </location>
</feature>
<dbReference type="PIRSF" id="PIRSF015601">
    <property type="entry name" value="MTase_slr0722"/>
    <property type="match status" value="1"/>
</dbReference>
<evidence type="ECO:0000256" key="9">
    <source>
        <dbReference type="ARBA" id="ARBA00022691"/>
    </source>
</evidence>
<dbReference type="RefSeq" id="WP_253862010.1">
    <property type="nucleotide sequence ID" value="NZ_BAAALN010000001.1"/>
</dbReference>
<evidence type="ECO:0000256" key="10">
    <source>
        <dbReference type="ARBA" id="ARBA00025699"/>
    </source>
</evidence>
<comment type="function">
    <text evidence="10 12">Specifically methylates the N3 position of the uracil ring of uridine 1498 (m3U1498) in 16S rRNA. Acts on the fully assembled 30S ribosomal subunit.</text>
</comment>